<evidence type="ECO:0000313" key="2">
    <source>
        <dbReference type="Proteomes" id="UP000029981"/>
    </source>
</evidence>
<evidence type="ECO:0000313" key="1">
    <source>
        <dbReference type="EMBL" id="KGN60015.1"/>
    </source>
</evidence>
<proteinExistence type="predicted"/>
<dbReference type="AlphaFoldDB" id="A0A0A0LDJ5"/>
<name>A0A0A0LDJ5_CUCSA</name>
<gene>
    <name evidence="1" type="ORF">Csa_3G866480</name>
</gene>
<reference evidence="1 2" key="1">
    <citation type="journal article" date="2009" name="Nat. Genet.">
        <title>The genome of the cucumber, Cucumis sativus L.</title>
        <authorList>
            <person name="Huang S."/>
            <person name="Li R."/>
            <person name="Zhang Z."/>
            <person name="Li L."/>
            <person name="Gu X."/>
            <person name="Fan W."/>
            <person name="Lucas W.J."/>
            <person name="Wang X."/>
            <person name="Xie B."/>
            <person name="Ni P."/>
            <person name="Ren Y."/>
            <person name="Zhu H."/>
            <person name="Li J."/>
            <person name="Lin K."/>
            <person name="Jin W."/>
            <person name="Fei Z."/>
            <person name="Li G."/>
            <person name="Staub J."/>
            <person name="Kilian A."/>
            <person name="van der Vossen E.A."/>
            <person name="Wu Y."/>
            <person name="Guo J."/>
            <person name="He J."/>
            <person name="Jia Z."/>
            <person name="Ren Y."/>
            <person name="Tian G."/>
            <person name="Lu Y."/>
            <person name="Ruan J."/>
            <person name="Qian W."/>
            <person name="Wang M."/>
            <person name="Huang Q."/>
            <person name="Li B."/>
            <person name="Xuan Z."/>
            <person name="Cao J."/>
            <person name="Asan"/>
            <person name="Wu Z."/>
            <person name="Zhang J."/>
            <person name="Cai Q."/>
            <person name="Bai Y."/>
            <person name="Zhao B."/>
            <person name="Han Y."/>
            <person name="Li Y."/>
            <person name="Li X."/>
            <person name="Wang S."/>
            <person name="Shi Q."/>
            <person name="Liu S."/>
            <person name="Cho W.K."/>
            <person name="Kim J.Y."/>
            <person name="Xu Y."/>
            <person name="Heller-Uszynska K."/>
            <person name="Miao H."/>
            <person name="Cheng Z."/>
            <person name="Zhang S."/>
            <person name="Wu J."/>
            <person name="Yang Y."/>
            <person name="Kang H."/>
            <person name="Li M."/>
            <person name="Liang H."/>
            <person name="Ren X."/>
            <person name="Shi Z."/>
            <person name="Wen M."/>
            <person name="Jian M."/>
            <person name="Yang H."/>
            <person name="Zhang G."/>
            <person name="Yang Z."/>
            <person name="Chen R."/>
            <person name="Liu S."/>
            <person name="Li J."/>
            <person name="Ma L."/>
            <person name="Liu H."/>
            <person name="Zhou Y."/>
            <person name="Zhao J."/>
            <person name="Fang X."/>
            <person name="Li G."/>
            <person name="Fang L."/>
            <person name="Li Y."/>
            <person name="Liu D."/>
            <person name="Zheng H."/>
            <person name="Zhang Y."/>
            <person name="Qin N."/>
            <person name="Li Z."/>
            <person name="Yang G."/>
            <person name="Yang S."/>
            <person name="Bolund L."/>
            <person name="Kristiansen K."/>
            <person name="Zheng H."/>
            <person name="Li S."/>
            <person name="Zhang X."/>
            <person name="Yang H."/>
            <person name="Wang J."/>
            <person name="Sun R."/>
            <person name="Zhang B."/>
            <person name="Jiang S."/>
            <person name="Wang J."/>
            <person name="Du Y."/>
            <person name="Li S."/>
        </authorList>
    </citation>
    <scope>NUCLEOTIDE SEQUENCE [LARGE SCALE GENOMIC DNA]</scope>
    <source>
        <strain evidence="2">cv. 9930</strain>
    </source>
</reference>
<organism evidence="1 2">
    <name type="scientific">Cucumis sativus</name>
    <name type="common">Cucumber</name>
    <dbReference type="NCBI Taxonomy" id="3659"/>
    <lineage>
        <taxon>Eukaryota</taxon>
        <taxon>Viridiplantae</taxon>
        <taxon>Streptophyta</taxon>
        <taxon>Embryophyta</taxon>
        <taxon>Tracheophyta</taxon>
        <taxon>Spermatophyta</taxon>
        <taxon>Magnoliopsida</taxon>
        <taxon>eudicotyledons</taxon>
        <taxon>Gunneridae</taxon>
        <taxon>Pentapetalae</taxon>
        <taxon>rosids</taxon>
        <taxon>fabids</taxon>
        <taxon>Cucurbitales</taxon>
        <taxon>Cucurbitaceae</taxon>
        <taxon>Benincaseae</taxon>
        <taxon>Cucumis</taxon>
    </lineage>
</organism>
<keyword evidence="2" id="KW-1185">Reference proteome</keyword>
<dbReference type="Gramene" id="KGN60015">
    <property type="protein sequence ID" value="KGN60015"/>
    <property type="gene ID" value="Csa_3G866480"/>
</dbReference>
<accession>A0A0A0LDJ5</accession>
<reference evidence="1 2" key="4">
    <citation type="journal article" date="2011" name="BMC Genomics">
        <title>RNA-Seq improves annotation of protein-coding genes in the cucumber genome.</title>
        <authorList>
            <person name="Li Z."/>
            <person name="Zhang Z."/>
            <person name="Yan P."/>
            <person name="Huang S."/>
            <person name="Fei Z."/>
            <person name="Lin K."/>
        </authorList>
    </citation>
    <scope>NUCLEOTIDE SEQUENCE [LARGE SCALE GENOMIC DNA]</scope>
    <source>
        <strain evidence="2">cv. 9930</strain>
    </source>
</reference>
<dbReference type="Proteomes" id="UP000029981">
    <property type="component" value="Chromosome 3"/>
</dbReference>
<sequence>MLCTFVSSIYTVCNVSVTIFSRVYAFCSEMAVWSPGLCSLPCLQLHDNIEDGYSDFKNGVHESNQAVKVTQVSIRHFSSVTKLLINLISK</sequence>
<protein>
    <submittedName>
        <fullName evidence="1">Uncharacterized protein</fullName>
    </submittedName>
</protein>
<reference evidence="1 2" key="3">
    <citation type="journal article" date="2010" name="BMC Genomics">
        <title>Transcriptome sequencing and comparative analysis of cucumber flowers with different sex types.</title>
        <authorList>
            <person name="Guo S."/>
            <person name="Zheng Y."/>
            <person name="Joung J.G."/>
            <person name="Liu S."/>
            <person name="Zhang Z."/>
            <person name="Crasta O.R."/>
            <person name="Sobral B.W."/>
            <person name="Xu Y."/>
            <person name="Huang S."/>
            <person name="Fei Z."/>
        </authorList>
    </citation>
    <scope>NUCLEOTIDE SEQUENCE [LARGE SCALE GENOMIC DNA]</scope>
    <source>
        <strain evidence="2">cv. 9930</strain>
    </source>
</reference>
<dbReference type="EMBL" id="CM002924">
    <property type="protein sequence ID" value="KGN60015.1"/>
    <property type="molecule type" value="Genomic_DNA"/>
</dbReference>
<reference evidence="1 2" key="2">
    <citation type="journal article" date="2009" name="PLoS ONE">
        <title>An integrated genetic and cytogenetic map of the cucumber genome.</title>
        <authorList>
            <person name="Ren Y."/>
            <person name="Zhang Z."/>
            <person name="Liu J."/>
            <person name="Staub J.E."/>
            <person name="Han Y."/>
            <person name="Cheng Z."/>
            <person name="Li X."/>
            <person name="Lu J."/>
            <person name="Miao H."/>
            <person name="Kang H."/>
            <person name="Xie B."/>
            <person name="Gu X."/>
            <person name="Wang X."/>
            <person name="Du Y."/>
            <person name="Jin W."/>
            <person name="Huang S."/>
        </authorList>
    </citation>
    <scope>NUCLEOTIDE SEQUENCE [LARGE SCALE GENOMIC DNA]</scope>
    <source>
        <strain evidence="2">cv. 9930</strain>
    </source>
</reference>